<proteinExistence type="predicted"/>
<accession>A0ABY5HCQ0</accession>
<keyword evidence="2" id="KW-1185">Reference proteome</keyword>
<reference evidence="1" key="1">
    <citation type="submission" date="2021-04" db="EMBL/GenBank/DDBJ databases">
        <title>Oceanospirillales bacteria with DddD are important DMSP degraders in coastal seawater.</title>
        <authorList>
            <person name="Liu J."/>
        </authorList>
    </citation>
    <scope>NUCLEOTIDE SEQUENCE</scope>
    <source>
        <strain evidence="1">D13-4</strain>
    </source>
</reference>
<evidence type="ECO:0000313" key="2">
    <source>
        <dbReference type="Proteomes" id="UP001059672"/>
    </source>
</evidence>
<dbReference type="EMBL" id="CP073346">
    <property type="protein sequence ID" value="UTW09626.1"/>
    <property type="molecule type" value="Genomic_DNA"/>
</dbReference>
<sequence length="63" mass="7060">MLAALKPKERAYKFGAGAGAGRYIEVMLRDSKRNEIAEGQKLMQESGQLFREHFPALEFKSGT</sequence>
<name>A0ABY5HCQ0_9PSED</name>
<dbReference type="RefSeq" id="WP_255840282.1">
    <property type="nucleotide sequence ID" value="NZ_CP073346.1"/>
</dbReference>
<organism evidence="1 2">
    <name type="scientific">Pseudomonas benzenivorans</name>
    <dbReference type="NCBI Taxonomy" id="556533"/>
    <lineage>
        <taxon>Bacteria</taxon>
        <taxon>Pseudomonadati</taxon>
        <taxon>Pseudomonadota</taxon>
        <taxon>Gammaproteobacteria</taxon>
        <taxon>Pseudomonadales</taxon>
        <taxon>Pseudomonadaceae</taxon>
        <taxon>Pseudomonas</taxon>
    </lineage>
</organism>
<gene>
    <name evidence="1" type="ORF">KDW96_10100</name>
</gene>
<protein>
    <submittedName>
        <fullName evidence="1">Uncharacterized protein</fullName>
    </submittedName>
</protein>
<evidence type="ECO:0000313" key="1">
    <source>
        <dbReference type="EMBL" id="UTW09626.1"/>
    </source>
</evidence>
<dbReference type="Proteomes" id="UP001059672">
    <property type="component" value="Chromosome"/>
</dbReference>